<keyword evidence="2 5" id="KW-0812">Transmembrane</keyword>
<evidence type="ECO:0000256" key="3">
    <source>
        <dbReference type="ARBA" id="ARBA00022989"/>
    </source>
</evidence>
<feature type="transmembrane region" description="Helical" evidence="5">
    <location>
        <begin position="182"/>
        <end position="205"/>
    </location>
</feature>
<comment type="subcellular location">
    <subcellularLocation>
        <location evidence="1 5">Cell membrane</location>
        <topology evidence="1 5">Multi-pass membrane protein</topology>
    </subcellularLocation>
</comment>
<dbReference type="PROSITE" id="PS50928">
    <property type="entry name" value="ABC_TM1"/>
    <property type="match status" value="1"/>
</dbReference>
<dbReference type="GO" id="GO:0055085">
    <property type="term" value="P:transmembrane transport"/>
    <property type="evidence" value="ECO:0007669"/>
    <property type="project" value="InterPro"/>
</dbReference>
<dbReference type="GO" id="GO:0005886">
    <property type="term" value="C:plasma membrane"/>
    <property type="evidence" value="ECO:0007669"/>
    <property type="project" value="UniProtKB-SubCell"/>
</dbReference>
<dbReference type="SUPFAM" id="SSF161098">
    <property type="entry name" value="MetI-like"/>
    <property type="match status" value="1"/>
</dbReference>
<comment type="similarity">
    <text evidence="5">Belongs to the binding-protein-dependent transport system permease family.</text>
</comment>
<feature type="transmembrane region" description="Helical" evidence="5">
    <location>
        <begin position="80"/>
        <end position="102"/>
    </location>
</feature>
<dbReference type="Gene3D" id="1.10.3720.10">
    <property type="entry name" value="MetI-like"/>
    <property type="match status" value="1"/>
</dbReference>
<evidence type="ECO:0000256" key="2">
    <source>
        <dbReference type="ARBA" id="ARBA00022692"/>
    </source>
</evidence>
<evidence type="ECO:0000313" key="8">
    <source>
        <dbReference type="Proteomes" id="UP000026249"/>
    </source>
</evidence>
<dbReference type="EMBL" id="JFKE01000007">
    <property type="protein sequence ID" value="KAJ54442.1"/>
    <property type="molecule type" value="Genomic_DNA"/>
</dbReference>
<feature type="domain" description="ABC transmembrane type-1" evidence="6">
    <location>
        <begin position="74"/>
        <end position="266"/>
    </location>
</feature>
<feature type="transmembrane region" description="Helical" evidence="5">
    <location>
        <begin position="7"/>
        <end position="28"/>
    </location>
</feature>
<evidence type="ECO:0000256" key="1">
    <source>
        <dbReference type="ARBA" id="ARBA00004651"/>
    </source>
</evidence>
<comment type="caution">
    <text evidence="7">The sequence shown here is derived from an EMBL/GenBank/DDBJ whole genome shotgun (WGS) entry which is preliminary data.</text>
</comment>
<keyword evidence="3 5" id="KW-1133">Transmembrane helix</keyword>
<accession>A0A037ZEA3</accession>
<organism evidence="7 8">
    <name type="scientific">Actibacterium mucosum KCTC 23349</name>
    <dbReference type="NCBI Taxonomy" id="1454373"/>
    <lineage>
        <taxon>Bacteria</taxon>
        <taxon>Pseudomonadati</taxon>
        <taxon>Pseudomonadota</taxon>
        <taxon>Alphaproteobacteria</taxon>
        <taxon>Rhodobacterales</taxon>
        <taxon>Roseobacteraceae</taxon>
        <taxon>Actibacterium</taxon>
    </lineage>
</organism>
<keyword evidence="5" id="KW-0813">Transport</keyword>
<keyword evidence="4 5" id="KW-0472">Membrane</keyword>
<dbReference type="InterPro" id="IPR000515">
    <property type="entry name" value="MetI-like"/>
</dbReference>
<reference evidence="7 8" key="1">
    <citation type="submission" date="2014-03" db="EMBL/GenBank/DDBJ databases">
        <title>Draft Genome Sequence of Actibacterium mucosum KCTC 23349, a Marine Alphaproteobacterium with Complex Ionic Requirements Isolated from Mediterranean Seawater at Malvarrosa Beach, Valencia, Spain.</title>
        <authorList>
            <person name="Arahal D.R."/>
            <person name="Shao Z."/>
            <person name="Lai Q."/>
            <person name="Pujalte M.J."/>
        </authorList>
    </citation>
    <scope>NUCLEOTIDE SEQUENCE [LARGE SCALE GENOMIC DNA]</scope>
    <source>
        <strain evidence="7 8">KCTC 23349</strain>
    </source>
</reference>
<evidence type="ECO:0000313" key="7">
    <source>
        <dbReference type="EMBL" id="KAJ54442.1"/>
    </source>
</evidence>
<gene>
    <name evidence="7" type="ORF">ACMU_17160</name>
</gene>
<proteinExistence type="inferred from homology"/>
<name>A0A037ZEA3_9RHOB</name>
<evidence type="ECO:0000259" key="6">
    <source>
        <dbReference type="PROSITE" id="PS50928"/>
    </source>
</evidence>
<protein>
    <submittedName>
        <fullName evidence="7">Sugar ABC transporter permease</fullName>
    </submittedName>
</protein>
<sequence length="281" mass="30852">MSPMRVVTYAILIAAALFFLLPVYVMIITSLKPMEEIRTGAMLALPQNPSFEAWSIAWSQACSGVRCEGVAPGFWNSVQITIPSVIVSVLAGALTGYTMSFWKFRGSNLVFAILIFGAFVPYQILLYPLVRVYASLGIFGTVGGLVIVHSIFGLPLTTLMFRNFFVSIPTELFKAARVDGAGFLRIFWQIVLPMSAPIIVVTVIWQATGIWNDFLMGLVFGGREAKPMTALLNNIILSEFGERRYNVEMAATFLTALVPLAIYLLSGRWFVRGITAGSVKG</sequence>
<feature type="transmembrane region" description="Helical" evidence="5">
    <location>
        <begin position="249"/>
        <end position="271"/>
    </location>
</feature>
<dbReference type="Proteomes" id="UP000026249">
    <property type="component" value="Unassembled WGS sequence"/>
</dbReference>
<dbReference type="PANTHER" id="PTHR43879">
    <property type="entry name" value="ABC TRANSPORTER PERMEASE PROTEIN"/>
    <property type="match status" value="1"/>
</dbReference>
<dbReference type="Pfam" id="PF00528">
    <property type="entry name" value="BPD_transp_1"/>
    <property type="match status" value="1"/>
</dbReference>
<evidence type="ECO:0000256" key="4">
    <source>
        <dbReference type="ARBA" id="ARBA00023136"/>
    </source>
</evidence>
<keyword evidence="8" id="KW-1185">Reference proteome</keyword>
<dbReference type="STRING" id="1454373.ACMU_17160"/>
<dbReference type="InterPro" id="IPR035906">
    <property type="entry name" value="MetI-like_sf"/>
</dbReference>
<feature type="transmembrane region" description="Helical" evidence="5">
    <location>
        <begin position="136"/>
        <end position="161"/>
    </location>
</feature>
<feature type="transmembrane region" description="Helical" evidence="5">
    <location>
        <begin position="109"/>
        <end position="130"/>
    </location>
</feature>
<dbReference type="CDD" id="cd06261">
    <property type="entry name" value="TM_PBP2"/>
    <property type="match status" value="1"/>
</dbReference>
<dbReference type="AlphaFoldDB" id="A0A037ZEA3"/>
<evidence type="ECO:0000256" key="5">
    <source>
        <dbReference type="RuleBase" id="RU363032"/>
    </source>
</evidence>
<dbReference type="PANTHER" id="PTHR43879:SF1">
    <property type="entry name" value="GLUCOSE IMPORT SYSTEM PERMEASE PROTEIN GLCU"/>
    <property type="match status" value="1"/>
</dbReference>